<organism evidence="2 3">
    <name type="scientific">Photobacterium atrarenae</name>
    <dbReference type="NCBI Taxonomy" id="865757"/>
    <lineage>
        <taxon>Bacteria</taxon>
        <taxon>Pseudomonadati</taxon>
        <taxon>Pseudomonadota</taxon>
        <taxon>Gammaproteobacteria</taxon>
        <taxon>Vibrionales</taxon>
        <taxon>Vibrionaceae</taxon>
        <taxon>Photobacterium</taxon>
    </lineage>
</organism>
<evidence type="ECO:0000313" key="2">
    <source>
        <dbReference type="EMBL" id="UTV26469.1"/>
    </source>
</evidence>
<accession>A0ABY5GCN6</accession>
<dbReference type="RefSeq" id="WP_255387680.1">
    <property type="nucleotide sequence ID" value="NZ_CP101508.1"/>
</dbReference>
<feature type="domain" description="RHS protein conserved region" evidence="1">
    <location>
        <begin position="158"/>
        <end position="189"/>
    </location>
</feature>
<dbReference type="Proteomes" id="UP001057998">
    <property type="component" value="Chromosome 1"/>
</dbReference>
<protein>
    <submittedName>
        <fullName evidence="2">RHS domain-containing protein</fullName>
    </submittedName>
</protein>
<evidence type="ECO:0000313" key="3">
    <source>
        <dbReference type="Proteomes" id="UP001057998"/>
    </source>
</evidence>
<evidence type="ECO:0000259" key="1">
    <source>
        <dbReference type="Pfam" id="PF03527"/>
    </source>
</evidence>
<dbReference type="PRINTS" id="PR00394">
    <property type="entry name" value="RHSPROTEIN"/>
</dbReference>
<dbReference type="PANTHER" id="PTHR32305">
    <property type="match status" value="1"/>
</dbReference>
<dbReference type="Pfam" id="PF03527">
    <property type="entry name" value="RHS"/>
    <property type="match status" value="1"/>
</dbReference>
<gene>
    <name evidence="2" type="ORF">NNL38_08755</name>
</gene>
<reference evidence="2" key="1">
    <citation type="submission" date="2022-07" db="EMBL/GenBank/DDBJ databases">
        <title>Genome sequencing of Photobacterium atrarenae GJH2-4.</title>
        <authorList>
            <person name="Park S.-J."/>
        </authorList>
    </citation>
    <scope>NUCLEOTIDE SEQUENCE</scope>
    <source>
        <strain evidence="2">GJH2-4</strain>
    </source>
</reference>
<dbReference type="PANTHER" id="PTHR32305:SF15">
    <property type="entry name" value="PROTEIN RHSA-RELATED"/>
    <property type="match status" value="1"/>
</dbReference>
<keyword evidence="3" id="KW-1185">Reference proteome</keyword>
<dbReference type="InterPro" id="IPR001826">
    <property type="entry name" value="RHS"/>
</dbReference>
<dbReference type="NCBIfam" id="TIGR03696">
    <property type="entry name" value="Rhs_assc_core"/>
    <property type="match status" value="1"/>
</dbReference>
<dbReference type="InterPro" id="IPR050708">
    <property type="entry name" value="T6SS_VgrG/RHS"/>
</dbReference>
<dbReference type="Gene3D" id="2.180.10.10">
    <property type="entry name" value="RHS repeat-associated core"/>
    <property type="match status" value="1"/>
</dbReference>
<dbReference type="EMBL" id="CP101508">
    <property type="protein sequence ID" value="UTV26469.1"/>
    <property type="molecule type" value="Genomic_DNA"/>
</dbReference>
<sequence>MTFSNYFTYDELGRLKHANKLVFAKTPAGELFPRFDGFGNPADDSVEVEDDRLLRTETHLYRYDKYGNQDRVQSDAGYEQRQFNGLNQLVSVKTGGKYCQFLYDALGRRSAKISEEGRTDFLWDGNQLIGEYRNGDFTWYLYEPGTFNLIAMCRQGQVYSYHLDHLGTPLSLTDPQGRVVWQAEYQVNGDANVIIDDIPNPHRFQGQYHDPETGLHYNRFRYYDPDAGRFIHQDPIGLLGGINPYQYAPNPIQYVDPLGLSCKEGETLGKSMSLPEVTGNYAVGTAEVLLAGAVNTAVSSFAGLAGIVDLALGGDLSSSAALIEKIQANYSYIPGSTGAQMITEDLAEYVNAYEQTMSAAGDSVLDATGSPLAATLTHKSVEIAATLVGGSSVLKSAKGLKVVPNKAPPGQFHSNGLPFKIERVVDAKPELSDVTKGVDDVLTESGNVVEFADGVASGRGLNSEAAAISRMSEGRFIPDDFGVSSIASDPKLHSLWTESLQNASSWGGRQNAYQKYLKIIEQGGTPTGKELSNAFSTVQGYFRRGADKEGIEIPTGDIHHWNFNKSTFSDQVFDPRNLFPTNSKIQHNSMHLNLGPSNGIDYNGPILTSSELKFDSSFFPLPPGFFD</sequence>
<proteinExistence type="predicted"/>
<name>A0ABY5GCN6_9GAMM</name>
<dbReference type="InterPro" id="IPR022385">
    <property type="entry name" value="Rhs_assc_core"/>
</dbReference>